<dbReference type="EMBL" id="CM039175">
    <property type="protein sequence ID" value="KAH9736250.1"/>
    <property type="molecule type" value="Genomic_DNA"/>
</dbReference>
<gene>
    <name evidence="1" type="ORF">KPL71_018028</name>
</gene>
<organism evidence="1 2">
    <name type="scientific">Citrus sinensis</name>
    <name type="common">Sweet orange</name>
    <name type="synonym">Citrus aurantium var. sinensis</name>
    <dbReference type="NCBI Taxonomy" id="2711"/>
    <lineage>
        <taxon>Eukaryota</taxon>
        <taxon>Viridiplantae</taxon>
        <taxon>Streptophyta</taxon>
        <taxon>Embryophyta</taxon>
        <taxon>Tracheophyta</taxon>
        <taxon>Spermatophyta</taxon>
        <taxon>Magnoliopsida</taxon>
        <taxon>eudicotyledons</taxon>
        <taxon>Gunneridae</taxon>
        <taxon>Pentapetalae</taxon>
        <taxon>rosids</taxon>
        <taxon>malvids</taxon>
        <taxon>Sapindales</taxon>
        <taxon>Rutaceae</taxon>
        <taxon>Aurantioideae</taxon>
        <taxon>Citrus</taxon>
    </lineage>
</organism>
<keyword evidence="2" id="KW-1185">Reference proteome</keyword>
<sequence>MASRHDTVRPVTTEAWNTTGLHVHRKRIAHMTFFWGHNTQVLFSGWPGSSTGMYVLALVFVFSLAVIVEWLSHYNIVKPGASRVAAGLFKTGLHGVRVGLAYMVVLAVMSFNGGIFIAAVVGHAVGYLLFGSRVVFNKSDTPNKPFHLELFSQFSLFSQEKRKMSYDHDHDGGMYMPPGSSMPDGSMNSTSTDMGMMMHMTFYWGKDVLVLFSGWPERSLGMYILALIFVFLLGFAVEVLSISPQLVGSNSMAALLIQACVYVVRMALAYMVMLSVMSFNLGVFIVAVAGHGAGFLLLKARALATANRADSAVPSAGISSKV</sequence>
<name>A0ACB8JUQ9_CITSI</name>
<protein>
    <submittedName>
        <fullName evidence="1">Copper transporter 1</fullName>
    </submittedName>
</protein>
<comment type="caution">
    <text evidence="1">The sequence shown here is derived from an EMBL/GenBank/DDBJ whole genome shotgun (WGS) entry which is preliminary data.</text>
</comment>
<evidence type="ECO:0000313" key="1">
    <source>
        <dbReference type="EMBL" id="KAH9736250.1"/>
    </source>
</evidence>
<reference evidence="2" key="1">
    <citation type="journal article" date="2023" name="Hortic. Res.">
        <title>A chromosome-level phased genome enabling allele-level studies in sweet orange: a case study on citrus Huanglongbing tolerance.</title>
        <authorList>
            <person name="Wu B."/>
            <person name="Yu Q."/>
            <person name="Deng Z."/>
            <person name="Duan Y."/>
            <person name="Luo F."/>
            <person name="Gmitter F. Jr."/>
        </authorList>
    </citation>
    <scope>NUCLEOTIDE SEQUENCE [LARGE SCALE GENOMIC DNA]</scope>
    <source>
        <strain evidence="2">cv. Valencia</strain>
    </source>
</reference>
<evidence type="ECO:0000313" key="2">
    <source>
        <dbReference type="Proteomes" id="UP000829398"/>
    </source>
</evidence>
<dbReference type="Proteomes" id="UP000829398">
    <property type="component" value="Chromosome 6"/>
</dbReference>
<proteinExistence type="predicted"/>
<accession>A0ACB8JUQ9</accession>